<evidence type="ECO:0000256" key="4">
    <source>
        <dbReference type="ARBA" id="ARBA00022801"/>
    </source>
</evidence>
<protein>
    <submittedName>
        <fullName evidence="8">YicC family protein</fullName>
    </submittedName>
</protein>
<organism evidence="8 9">
    <name type="scientific">Methylophaga marina</name>
    <dbReference type="NCBI Taxonomy" id="45495"/>
    <lineage>
        <taxon>Bacteria</taxon>
        <taxon>Pseudomonadati</taxon>
        <taxon>Pseudomonadota</taxon>
        <taxon>Gammaproteobacteria</taxon>
        <taxon>Thiotrichales</taxon>
        <taxon>Piscirickettsiaceae</taxon>
        <taxon>Methylophaga</taxon>
    </lineage>
</organism>
<feature type="domain" description="Endoribonuclease YicC-like N-terminal" evidence="6">
    <location>
        <begin position="5"/>
        <end position="156"/>
    </location>
</feature>
<reference evidence="8 9" key="1">
    <citation type="journal article" date="2019" name="Int. J. Syst. Evol. Microbiol.">
        <title>The Global Catalogue of Microorganisms (GCM) 10K type strain sequencing project: providing services to taxonomists for standard genome sequencing and annotation.</title>
        <authorList>
            <consortium name="The Broad Institute Genomics Platform"/>
            <consortium name="The Broad Institute Genome Sequencing Center for Infectious Disease"/>
            <person name="Wu L."/>
            <person name="Ma J."/>
        </authorList>
    </citation>
    <scope>NUCLEOTIDE SEQUENCE [LARGE SCALE GENOMIC DNA]</scope>
    <source>
        <strain evidence="8 9">JCM 6886</strain>
    </source>
</reference>
<dbReference type="PANTHER" id="PTHR30636:SF3">
    <property type="entry name" value="UPF0701 PROTEIN YICC"/>
    <property type="match status" value="1"/>
</dbReference>
<comment type="caution">
    <text evidence="8">The sequence shown here is derived from an EMBL/GenBank/DDBJ whole genome shotgun (WGS) entry which is preliminary data.</text>
</comment>
<dbReference type="InterPro" id="IPR005229">
    <property type="entry name" value="YicC/YloC-like"/>
</dbReference>
<dbReference type="PANTHER" id="PTHR30636">
    <property type="entry name" value="UPF0701 PROTEIN YICC"/>
    <property type="match status" value="1"/>
</dbReference>
<comment type="similarity">
    <text evidence="5">Belongs to the YicC/YloC family.</text>
</comment>
<dbReference type="EMBL" id="BAAADG010000005">
    <property type="protein sequence ID" value="GAA0226364.1"/>
    <property type="molecule type" value="Genomic_DNA"/>
</dbReference>
<dbReference type="Pfam" id="PF03755">
    <property type="entry name" value="YicC-like_N"/>
    <property type="match status" value="1"/>
</dbReference>
<evidence type="ECO:0000256" key="2">
    <source>
        <dbReference type="ARBA" id="ARBA00022722"/>
    </source>
</evidence>
<evidence type="ECO:0000313" key="9">
    <source>
        <dbReference type="Proteomes" id="UP001501476"/>
    </source>
</evidence>
<gene>
    <name evidence="8" type="ORF">GCM10008964_17430</name>
</gene>
<comment type="cofactor">
    <cofactor evidence="1">
        <name>a divalent metal cation</name>
        <dbReference type="ChEBI" id="CHEBI:60240"/>
    </cofactor>
</comment>
<evidence type="ECO:0000256" key="3">
    <source>
        <dbReference type="ARBA" id="ARBA00022759"/>
    </source>
</evidence>
<name>A0ABN0TNX3_9GAMM</name>
<evidence type="ECO:0000256" key="5">
    <source>
        <dbReference type="ARBA" id="ARBA00035648"/>
    </source>
</evidence>
<dbReference type="InterPro" id="IPR013551">
    <property type="entry name" value="YicC-like_C"/>
</dbReference>
<evidence type="ECO:0000313" key="8">
    <source>
        <dbReference type="EMBL" id="GAA0226364.1"/>
    </source>
</evidence>
<evidence type="ECO:0000259" key="6">
    <source>
        <dbReference type="Pfam" id="PF03755"/>
    </source>
</evidence>
<dbReference type="NCBIfam" id="TIGR00255">
    <property type="entry name" value="YicC/YloC family endoribonuclease"/>
    <property type="match status" value="1"/>
</dbReference>
<dbReference type="InterPro" id="IPR013527">
    <property type="entry name" value="YicC-like_N"/>
</dbReference>
<keyword evidence="9" id="KW-1185">Reference proteome</keyword>
<accession>A0ABN0TNX3</accession>
<keyword evidence="4" id="KW-0378">Hydrolase</keyword>
<dbReference type="Pfam" id="PF08340">
    <property type="entry name" value="YicC-like_C"/>
    <property type="match status" value="1"/>
</dbReference>
<dbReference type="Proteomes" id="UP001501476">
    <property type="component" value="Unassembled WGS sequence"/>
</dbReference>
<evidence type="ECO:0000259" key="7">
    <source>
        <dbReference type="Pfam" id="PF08340"/>
    </source>
</evidence>
<keyword evidence="2" id="KW-0540">Nuclease</keyword>
<feature type="domain" description="Endoribonuclease YicC-like C-terminal" evidence="7">
    <location>
        <begin position="175"/>
        <end position="290"/>
    </location>
</feature>
<proteinExistence type="inferred from homology"/>
<sequence length="290" mass="33440">MIVTRSMTAFARHEEQTELGSLSWEIRSVNHRYLEVSFRLEESFRPFEMAMRKLISDTLSRGKVEVALRYRAPEQTQSALQMNVDLAKAVMENYQQLASFTDSAAPIDILRVMQWPGVIQTESLDQDALQATVLESLKHALADLVATREREGAALEQMIIQRCEQINDIAEQTKTRLPEIVASHRQKLSDRIAELEVNLEPERLEQEMVLLAQKADVAEEIDRLQNHVNEVKHTLKRDEPIGRRLDFLMQELNREANTLGSKSIDTDTTRYSVDLKVLIEQMREQIQNIE</sequence>
<evidence type="ECO:0000256" key="1">
    <source>
        <dbReference type="ARBA" id="ARBA00001968"/>
    </source>
</evidence>
<keyword evidence="3" id="KW-0255">Endonuclease</keyword>